<dbReference type="InterPro" id="IPR020103">
    <property type="entry name" value="PsdUridine_synth_cat_dom_sf"/>
</dbReference>
<proteinExistence type="inferred from homology"/>
<dbReference type="HAMAP" id="MF_00171">
    <property type="entry name" value="TruA"/>
    <property type="match status" value="1"/>
</dbReference>
<dbReference type="STRING" id="360105.CCV52592_1426"/>
<reference evidence="9" key="1">
    <citation type="submission" date="2016-07" db="EMBL/GenBank/DDBJ databases">
        <title>Comparative genomics of the Campylobacter concisus group.</title>
        <authorList>
            <person name="Miller W.G."/>
            <person name="Yee E."/>
            <person name="Chapman M.H."/>
            <person name="Huynh S."/>
            <person name="Bono J.L."/>
            <person name="On S.L.W."/>
            <person name="StLeger J."/>
            <person name="Foster G."/>
            <person name="Parker C.T."/>
        </authorList>
    </citation>
    <scope>NUCLEOTIDE SEQUENCE</scope>
    <source>
        <strain evidence="9">525.92</strain>
    </source>
</reference>
<dbReference type="PANTHER" id="PTHR11142:SF0">
    <property type="entry name" value="TRNA PSEUDOURIDINE SYNTHASE-LIKE 1"/>
    <property type="match status" value="1"/>
</dbReference>
<evidence type="ECO:0000256" key="5">
    <source>
        <dbReference type="PIRSR" id="PIRSR001430-1"/>
    </source>
</evidence>
<feature type="domain" description="Pseudouridine synthase I TruA alpha/beta" evidence="8">
    <location>
        <begin position="7"/>
        <end position="103"/>
    </location>
</feature>
<dbReference type="KEGG" id="ccv:CCV52592_1426"/>
<dbReference type="PIRSF" id="PIRSF001430">
    <property type="entry name" value="tRNA_psdUrid_synth"/>
    <property type="match status" value="1"/>
</dbReference>
<dbReference type="InterPro" id="IPR020094">
    <property type="entry name" value="TruA/RsuA/RluB/E/F_N"/>
</dbReference>
<keyword evidence="3 4" id="KW-0413">Isomerase</keyword>
<dbReference type="Proteomes" id="UP000006380">
    <property type="component" value="Chromosome"/>
</dbReference>
<feature type="active site" description="Nucleophile" evidence="4 5">
    <location>
        <position position="50"/>
    </location>
</feature>
<dbReference type="Gene3D" id="3.30.70.580">
    <property type="entry name" value="Pseudouridine synthase I, catalytic domain, N-terminal subdomain"/>
    <property type="match status" value="1"/>
</dbReference>
<organism evidence="9 10">
    <name type="scientific">Campylobacter curvus (strain 525.92)</name>
    <dbReference type="NCBI Taxonomy" id="360105"/>
    <lineage>
        <taxon>Bacteria</taxon>
        <taxon>Pseudomonadati</taxon>
        <taxon>Campylobacterota</taxon>
        <taxon>Epsilonproteobacteria</taxon>
        <taxon>Campylobacterales</taxon>
        <taxon>Campylobacteraceae</taxon>
        <taxon>Campylobacter</taxon>
    </lineage>
</organism>
<protein>
    <recommendedName>
        <fullName evidence="4">tRNA pseudouridine synthase A</fullName>
        <ecNumber evidence="4">5.4.99.12</ecNumber>
    </recommendedName>
    <alternativeName>
        <fullName evidence="4">tRNA pseudouridine(38-40) synthase</fullName>
    </alternativeName>
    <alternativeName>
        <fullName evidence="4">tRNA pseudouridylate synthase I</fullName>
    </alternativeName>
    <alternativeName>
        <fullName evidence="4">tRNA-uridine isomerase I</fullName>
    </alternativeName>
</protein>
<evidence type="ECO:0000256" key="6">
    <source>
        <dbReference type="PIRSR" id="PIRSR001430-2"/>
    </source>
</evidence>
<dbReference type="InterPro" id="IPR020095">
    <property type="entry name" value="PsdUridine_synth_TruA_C"/>
</dbReference>
<sequence length="241" mass="27538">MKIQLIFSYDGSKFQGSQTQPHENGVQDALSRALAHVGIFDKLALSSRTDKGVHATAQSATVECGEHFKDLDRLKNLINRHAHPFIHIKNIKRVNDDFQARYDAKARLYRYIIDHGRYDVFHAEHCLFAPKFDTARANHILKIFIGEHDFSAFMKTGSGTKSPIREIYKAYCYEYKNKTVIVFKANGFLRAQVRLMVASLLKALNLKDGDELLNLAINHKKPLTRIPAAAQGLYLSRVFYR</sequence>
<dbReference type="InterPro" id="IPR020097">
    <property type="entry name" value="PsdUridine_synth_TruA_a/b_dom"/>
</dbReference>
<dbReference type="SUPFAM" id="SSF55120">
    <property type="entry name" value="Pseudouridine synthase"/>
    <property type="match status" value="1"/>
</dbReference>
<dbReference type="HOGENOM" id="CLU_014673_0_1_7"/>
<evidence type="ECO:0000313" key="10">
    <source>
        <dbReference type="Proteomes" id="UP000006380"/>
    </source>
</evidence>
<gene>
    <name evidence="4 9" type="primary">truA</name>
    <name evidence="9" type="ORF">CCV52592_1426</name>
</gene>
<evidence type="ECO:0000256" key="3">
    <source>
        <dbReference type="ARBA" id="ARBA00023235"/>
    </source>
</evidence>
<evidence type="ECO:0000256" key="1">
    <source>
        <dbReference type="ARBA" id="ARBA00009375"/>
    </source>
</evidence>
<evidence type="ECO:0000313" key="9">
    <source>
        <dbReference type="EMBL" id="EAU00484.2"/>
    </source>
</evidence>
<comment type="function">
    <text evidence="4">Formation of pseudouridine at positions 38, 39 and 40 in the anticodon stem and loop of transfer RNAs.</text>
</comment>
<comment type="caution">
    <text evidence="4">Lacks conserved residue(s) required for the propagation of feature annotation.</text>
</comment>
<dbReference type="Pfam" id="PF01416">
    <property type="entry name" value="PseudoU_synth_1"/>
    <property type="match status" value="2"/>
</dbReference>
<evidence type="ECO:0000256" key="2">
    <source>
        <dbReference type="ARBA" id="ARBA00022694"/>
    </source>
</evidence>
<dbReference type="InterPro" id="IPR001406">
    <property type="entry name" value="PsdUridine_synth_TruA"/>
</dbReference>
<dbReference type="GO" id="GO:0160147">
    <property type="term" value="F:tRNA pseudouridine(38-40) synthase activity"/>
    <property type="evidence" value="ECO:0007669"/>
    <property type="project" value="UniProtKB-EC"/>
</dbReference>
<evidence type="ECO:0000256" key="4">
    <source>
        <dbReference type="HAMAP-Rule" id="MF_00171"/>
    </source>
</evidence>
<dbReference type="EC" id="5.4.99.12" evidence="4"/>
<evidence type="ECO:0000259" key="8">
    <source>
        <dbReference type="Pfam" id="PF01416"/>
    </source>
</evidence>
<dbReference type="RefSeq" id="WP_011992202.1">
    <property type="nucleotide sequence ID" value="NC_009715.2"/>
</dbReference>
<accession>A7GY45</accession>
<name>A7GY45_CAMC5</name>
<feature type="domain" description="Pseudouridine synthase I TruA alpha/beta" evidence="8">
    <location>
        <begin position="142"/>
        <end position="240"/>
    </location>
</feature>
<evidence type="ECO:0000256" key="7">
    <source>
        <dbReference type="RuleBase" id="RU003792"/>
    </source>
</evidence>
<comment type="subunit">
    <text evidence="4">Homodimer.</text>
</comment>
<dbReference type="GO" id="GO:0031119">
    <property type="term" value="P:tRNA pseudouridine synthesis"/>
    <property type="evidence" value="ECO:0007669"/>
    <property type="project" value="UniProtKB-UniRule"/>
</dbReference>
<comment type="catalytic activity">
    <reaction evidence="4 7">
        <text>uridine(38/39/40) in tRNA = pseudouridine(38/39/40) in tRNA</text>
        <dbReference type="Rhea" id="RHEA:22376"/>
        <dbReference type="Rhea" id="RHEA-COMP:10085"/>
        <dbReference type="Rhea" id="RHEA-COMP:10087"/>
        <dbReference type="ChEBI" id="CHEBI:65314"/>
        <dbReference type="ChEBI" id="CHEBI:65315"/>
        <dbReference type="EC" id="5.4.99.12"/>
    </reaction>
</comment>
<feature type="binding site" evidence="4 6">
    <location>
        <position position="109"/>
    </location>
    <ligand>
        <name>substrate</name>
    </ligand>
</feature>
<dbReference type="AlphaFoldDB" id="A7GY45"/>
<keyword evidence="10" id="KW-1185">Reference proteome</keyword>
<dbReference type="GO" id="GO:0003723">
    <property type="term" value="F:RNA binding"/>
    <property type="evidence" value="ECO:0007669"/>
    <property type="project" value="InterPro"/>
</dbReference>
<dbReference type="EMBL" id="CP000767">
    <property type="protein sequence ID" value="EAU00484.2"/>
    <property type="molecule type" value="Genomic_DNA"/>
</dbReference>
<dbReference type="NCBIfam" id="TIGR00071">
    <property type="entry name" value="hisT_truA"/>
    <property type="match status" value="1"/>
</dbReference>
<comment type="similarity">
    <text evidence="1 4 7">Belongs to the tRNA pseudouridine synthase TruA family.</text>
</comment>
<keyword evidence="2 4" id="KW-0819">tRNA processing</keyword>
<dbReference type="OrthoDB" id="9811823at2"/>
<dbReference type="PANTHER" id="PTHR11142">
    <property type="entry name" value="PSEUDOURIDYLATE SYNTHASE"/>
    <property type="match status" value="1"/>
</dbReference>
<dbReference type="CDD" id="cd02570">
    <property type="entry name" value="PseudoU_synth_EcTruA"/>
    <property type="match status" value="1"/>
</dbReference>
<dbReference type="Gene3D" id="3.30.70.660">
    <property type="entry name" value="Pseudouridine synthase I, catalytic domain, C-terminal subdomain"/>
    <property type="match status" value="1"/>
</dbReference>